<accession>S9XC03</accession>
<dbReference type="GO" id="GO:0010619">
    <property type="term" value="P:adenylate cyclase-activating glucose-activated G protein-coupled receptor signaling pathway"/>
    <property type="evidence" value="ECO:0007669"/>
    <property type="project" value="EnsemblFungi"/>
</dbReference>
<dbReference type="PANTHER" id="PTHR23112">
    <property type="entry name" value="G PROTEIN-COUPLED RECEPTOR 157-RELATED"/>
    <property type="match status" value="1"/>
</dbReference>
<evidence type="ECO:0000256" key="5">
    <source>
        <dbReference type="SAM" id="MobiDB-lite"/>
    </source>
</evidence>
<feature type="compositionally biased region" description="Basic and acidic residues" evidence="5">
    <location>
        <begin position="357"/>
        <end position="366"/>
    </location>
</feature>
<gene>
    <name evidence="8" type="ORF">SPOG_02500</name>
</gene>
<keyword evidence="3 6" id="KW-1133">Transmembrane helix</keyword>
<keyword evidence="9" id="KW-1185">Reference proteome</keyword>
<evidence type="ECO:0000259" key="7">
    <source>
        <dbReference type="Pfam" id="PF11710"/>
    </source>
</evidence>
<dbReference type="GO" id="GO:1990576">
    <property type="term" value="F:G protein-coupled glucose receptor activity"/>
    <property type="evidence" value="ECO:0007669"/>
    <property type="project" value="EnsemblFungi"/>
</dbReference>
<dbReference type="PANTHER" id="PTHR23112:SF37">
    <property type="entry name" value="G PROTEIN-COUPLED RECEPTOR GPR1"/>
    <property type="match status" value="1"/>
</dbReference>
<organism evidence="8 9">
    <name type="scientific">Schizosaccharomyces cryophilus (strain OY26 / ATCC MYA-4695 / CBS 11777 / NBRC 106824 / NRRL Y48691)</name>
    <name type="common">Fission yeast</name>
    <dbReference type="NCBI Taxonomy" id="653667"/>
    <lineage>
        <taxon>Eukaryota</taxon>
        <taxon>Fungi</taxon>
        <taxon>Dikarya</taxon>
        <taxon>Ascomycota</taxon>
        <taxon>Taphrinomycotina</taxon>
        <taxon>Schizosaccharomycetes</taxon>
        <taxon>Schizosaccharomycetales</taxon>
        <taxon>Schizosaccharomycetaceae</taxon>
        <taxon>Schizosaccharomyces</taxon>
    </lineage>
</organism>
<dbReference type="OrthoDB" id="5368598at2759"/>
<dbReference type="GeneID" id="25036823"/>
<proteinExistence type="predicted"/>
<dbReference type="GO" id="GO:0005886">
    <property type="term" value="C:plasma membrane"/>
    <property type="evidence" value="ECO:0007669"/>
    <property type="project" value="TreeGrafter"/>
</dbReference>
<feature type="transmembrane region" description="Helical" evidence="6">
    <location>
        <begin position="214"/>
        <end position="231"/>
    </location>
</feature>
<name>S9XC03_SCHCR</name>
<evidence type="ECO:0000256" key="3">
    <source>
        <dbReference type="ARBA" id="ARBA00022989"/>
    </source>
</evidence>
<keyword evidence="2 6" id="KW-0812">Transmembrane</keyword>
<dbReference type="OMA" id="FWFFRMR"/>
<evidence type="ECO:0000313" key="9">
    <source>
        <dbReference type="Proteomes" id="UP000015464"/>
    </source>
</evidence>
<dbReference type="HOGENOM" id="CLU_586832_0_0_1"/>
<feature type="transmembrane region" description="Helical" evidence="6">
    <location>
        <begin position="48"/>
        <end position="70"/>
    </location>
</feature>
<feature type="transmembrane region" description="Helical" evidence="6">
    <location>
        <begin position="401"/>
        <end position="422"/>
    </location>
</feature>
<evidence type="ECO:0000256" key="6">
    <source>
        <dbReference type="SAM" id="Phobius"/>
    </source>
</evidence>
<feature type="region of interest" description="Disordered" evidence="5">
    <location>
        <begin position="299"/>
        <end position="366"/>
    </location>
</feature>
<feature type="domain" description="Glucose receptor Git3-like N-terminal" evidence="7">
    <location>
        <begin position="45"/>
        <end position="237"/>
    </location>
</feature>
<dbReference type="RefSeq" id="XP_013023895.1">
    <property type="nucleotide sequence ID" value="XM_013168441.1"/>
</dbReference>
<dbReference type="Proteomes" id="UP000015464">
    <property type="component" value="Unassembled WGS sequence"/>
</dbReference>
<dbReference type="Gene3D" id="1.20.1070.10">
    <property type="entry name" value="Rhodopsin 7-helix transmembrane proteins"/>
    <property type="match status" value="1"/>
</dbReference>
<feature type="compositionally biased region" description="Low complexity" evidence="5">
    <location>
        <begin position="271"/>
        <end position="287"/>
    </location>
</feature>
<feature type="compositionally biased region" description="Low complexity" evidence="5">
    <location>
        <begin position="302"/>
        <end position="320"/>
    </location>
</feature>
<feature type="region of interest" description="Disordered" evidence="5">
    <location>
        <begin position="263"/>
        <end position="287"/>
    </location>
</feature>
<dbReference type="GO" id="GO:0010515">
    <property type="term" value="P:negative regulation of induction of conjugation with cellular fusion"/>
    <property type="evidence" value="ECO:0007669"/>
    <property type="project" value="EnsemblFungi"/>
</dbReference>
<dbReference type="InterPro" id="IPR023041">
    <property type="entry name" value="Glucose_rcpt_Git3-like_N"/>
</dbReference>
<dbReference type="GO" id="GO:0005085">
    <property type="term" value="F:guanyl-nucleotide exchange factor activity"/>
    <property type="evidence" value="ECO:0007669"/>
    <property type="project" value="EnsemblFungi"/>
</dbReference>
<keyword evidence="8" id="KW-0675">Receptor</keyword>
<feature type="transmembrane region" description="Helical" evidence="6">
    <location>
        <begin position="165"/>
        <end position="182"/>
    </location>
</feature>
<dbReference type="EMBL" id="KE546991">
    <property type="protein sequence ID" value="EPY51326.1"/>
    <property type="molecule type" value="Genomic_DNA"/>
</dbReference>
<comment type="subcellular location">
    <subcellularLocation>
        <location evidence="1">Membrane</location>
        <topology evidence="1">Multi-pass membrane protein</topology>
    </subcellularLocation>
</comment>
<evidence type="ECO:0000256" key="2">
    <source>
        <dbReference type="ARBA" id="ARBA00022692"/>
    </source>
</evidence>
<feature type="transmembrane region" description="Helical" evidence="6">
    <location>
        <begin position="448"/>
        <end position="470"/>
    </location>
</feature>
<dbReference type="AlphaFoldDB" id="S9XC03"/>
<feature type="transmembrane region" description="Helical" evidence="6">
    <location>
        <begin position="82"/>
        <end position="102"/>
    </location>
</feature>
<evidence type="ECO:0000256" key="1">
    <source>
        <dbReference type="ARBA" id="ARBA00004141"/>
    </source>
</evidence>
<protein>
    <submittedName>
        <fullName evidence="8">G-protein coupled receptor Git3</fullName>
    </submittedName>
</protein>
<dbReference type="STRING" id="653667.S9XC03"/>
<reference evidence="8 9" key="1">
    <citation type="journal article" date="2011" name="Science">
        <title>Comparative functional genomics of the fission yeasts.</title>
        <authorList>
            <person name="Rhind N."/>
            <person name="Chen Z."/>
            <person name="Yassour M."/>
            <person name="Thompson D.A."/>
            <person name="Haas B.J."/>
            <person name="Habib N."/>
            <person name="Wapinski I."/>
            <person name="Roy S."/>
            <person name="Lin M.F."/>
            <person name="Heiman D.I."/>
            <person name="Young S.K."/>
            <person name="Furuya K."/>
            <person name="Guo Y."/>
            <person name="Pidoux A."/>
            <person name="Chen H.M."/>
            <person name="Robbertse B."/>
            <person name="Goldberg J.M."/>
            <person name="Aoki K."/>
            <person name="Bayne E.H."/>
            <person name="Berlin A.M."/>
            <person name="Desjardins C.A."/>
            <person name="Dobbs E."/>
            <person name="Dukaj L."/>
            <person name="Fan L."/>
            <person name="FitzGerald M.G."/>
            <person name="French C."/>
            <person name="Gujja S."/>
            <person name="Hansen K."/>
            <person name="Keifenheim D."/>
            <person name="Levin J.Z."/>
            <person name="Mosher R.A."/>
            <person name="Mueller C.A."/>
            <person name="Pfiffner J."/>
            <person name="Priest M."/>
            <person name="Russ C."/>
            <person name="Smialowska A."/>
            <person name="Swoboda P."/>
            <person name="Sykes S.M."/>
            <person name="Vaughn M."/>
            <person name="Vengrova S."/>
            <person name="Yoder R."/>
            <person name="Zeng Q."/>
            <person name="Allshire R."/>
            <person name="Baulcombe D."/>
            <person name="Birren B.W."/>
            <person name="Brown W."/>
            <person name="Ekwall K."/>
            <person name="Kellis M."/>
            <person name="Leatherwood J."/>
            <person name="Levin H."/>
            <person name="Margalit H."/>
            <person name="Martienssen R."/>
            <person name="Nieduszynski C.A."/>
            <person name="Spatafora J.W."/>
            <person name="Friedman N."/>
            <person name="Dalgaard J.Z."/>
            <person name="Baumann P."/>
            <person name="Niki H."/>
            <person name="Regev A."/>
            <person name="Nusbaum C."/>
        </authorList>
    </citation>
    <scope>NUCLEOTIDE SEQUENCE [LARGE SCALE GENOMIC DNA]</scope>
    <source>
        <strain evidence="9">OY26 / ATCC MYA-4695 / CBS 11777 / NBRC 106824 / NRRL Y48691</strain>
    </source>
</reference>
<sequence length="501" mass="57894">MQFTCRSDVTNSTGVADARHHHRLHRTNTTGTSTIIVLTGIELKHLRLMVIGACSVSIAFCIFIVCLRFFRQKKKTFRDHIHITLFIVLLIRSIIQLLHPSLSIYSGYFWIPARRCFTLGFFLLVMLRMSDYWILINVLHNSLIVLHPRSVDADRGGLYRFRHTVYALSFIFPLTVGALAFTNTDNTFVNFQTRCFLPFRPVRFQWALNWTFDYVLTGIIFALHLGMFITIRKKIKQFQKISPDNPDSFPIYDLEVGPQNPSQISLPPLPQNYSSSSSTSSSLHSPRNSFSSHTYSCAHEASSLPNPQSLSSPSDSHQQSYRFPSLYNRPNPSKSFIPGNLENRRSPDSNSQSQTELNERNENRIHNEEESIDSAMAIYDKDLHEDPLTKQRSRIMRQSKFLFAYPAVFFLMWFLPQVRYIITIANIHSECVGYCKGFAYLAVFCDNFVAIILTLCDLLFACYQGFYVVLKKKKYLLVTNFIKKNFFGKNSLMHEKRRSND</sequence>
<evidence type="ECO:0000313" key="8">
    <source>
        <dbReference type="EMBL" id="EPY51326.1"/>
    </source>
</evidence>
<dbReference type="eggNOG" id="ENOG502QU8E">
    <property type="taxonomic scope" value="Eukaryota"/>
</dbReference>
<evidence type="ECO:0000256" key="4">
    <source>
        <dbReference type="ARBA" id="ARBA00023136"/>
    </source>
</evidence>
<dbReference type="Pfam" id="PF11710">
    <property type="entry name" value="Git3"/>
    <property type="match status" value="1"/>
</dbReference>
<keyword evidence="4 6" id="KW-0472">Membrane</keyword>